<dbReference type="EMBL" id="LXQA011402970">
    <property type="protein sequence ID" value="MCI96002.1"/>
    <property type="molecule type" value="Genomic_DNA"/>
</dbReference>
<organism evidence="2 3">
    <name type="scientific">Trifolium medium</name>
    <dbReference type="NCBI Taxonomy" id="97028"/>
    <lineage>
        <taxon>Eukaryota</taxon>
        <taxon>Viridiplantae</taxon>
        <taxon>Streptophyta</taxon>
        <taxon>Embryophyta</taxon>
        <taxon>Tracheophyta</taxon>
        <taxon>Spermatophyta</taxon>
        <taxon>Magnoliopsida</taxon>
        <taxon>eudicotyledons</taxon>
        <taxon>Gunneridae</taxon>
        <taxon>Pentapetalae</taxon>
        <taxon>rosids</taxon>
        <taxon>fabids</taxon>
        <taxon>Fabales</taxon>
        <taxon>Fabaceae</taxon>
        <taxon>Papilionoideae</taxon>
        <taxon>50 kb inversion clade</taxon>
        <taxon>NPAAA clade</taxon>
        <taxon>Hologalegina</taxon>
        <taxon>IRL clade</taxon>
        <taxon>Trifolieae</taxon>
        <taxon>Trifolium</taxon>
    </lineage>
</organism>
<name>A0A392W8D9_9FABA</name>
<proteinExistence type="predicted"/>
<feature type="non-terminal residue" evidence="2">
    <location>
        <position position="41"/>
    </location>
</feature>
<evidence type="ECO:0000256" key="1">
    <source>
        <dbReference type="SAM" id="MobiDB-lite"/>
    </source>
</evidence>
<sequence length="41" mass="4512">MNQGSSSQSPARKLKVRPRKYNEDGSLILPVHPEPTPATSH</sequence>
<accession>A0A392W8D9</accession>
<feature type="compositionally biased region" description="Polar residues" evidence="1">
    <location>
        <begin position="1"/>
        <end position="10"/>
    </location>
</feature>
<comment type="caution">
    <text evidence="2">The sequence shown here is derived from an EMBL/GenBank/DDBJ whole genome shotgun (WGS) entry which is preliminary data.</text>
</comment>
<dbReference type="Proteomes" id="UP000265520">
    <property type="component" value="Unassembled WGS sequence"/>
</dbReference>
<reference evidence="2 3" key="1">
    <citation type="journal article" date="2018" name="Front. Plant Sci.">
        <title>Red Clover (Trifolium pratense) and Zigzag Clover (T. medium) - A Picture of Genomic Similarities and Differences.</title>
        <authorList>
            <person name="Dluhosova J."/>
            <person name="Istvanek J."/>
            <person name="Nedelnik J."/>
            <person name="Repkova J."/>
        </authorList>
    </citation>
    <scope>NUCLEOTIDE SEQUENCE [LARGE SCALE GENOMIC DNA]</scope>
    <source>
        <strain evidence="3">cv. 10/8</strain>
        <tissue evidence="2">Leaf</tissue>
    </source>
</reference>
<feature type="compositionally biased region" description="Pro residues" evidence="1">
    <location>
        <begin position="32"/>
        <end position="41"/>
    </location>
</feature>
<evidence type="ECO:0000313" key="3">
    <source>
        <dbReference type="Proteomes" id="UP000265520"/>
    </source>
</evidence>
<dbReference type="AlphaFoldDB" id="A0A392W8D9"/>
<evidence type="ECO:0000313" key="2">
    <source>
        <dbReference type="EMBL" id="MCI96002.1"/>
    </source>
</evidence>
<feature type="region of interest" description="Disordered" evidence="1">
    <location>
        <begin position="1"/>
        <end position="41"/>
    </location>
</feature>
<keyword evidence="3" id="KW-1185">Reference proteome</keyword>
<protein>
    <submittedName>
        <fullName evidence="2">Uncharacterized protein</fullName>
    </submittedName>
</protein>